<feature type="chain" id="PRO_5045255091" description="Permuted papain-like amidase enzyme, YaeF/YiiX, C92 family" evidence="2">
    <location>
        <begin position="27"/>
        <end position="249"/>
    </location>
</feature>
<dbReference type="Gene3D" id="3.90.1720.10">
    <property type="entry name" value="endopeptidase domain like (from Nostoc punctiforme)"/>
    <property type="match status" value="1"/>
</dbReference>
<evidence type="ECO:0000313" key="3">
    <source>
        <dbReference type="EMBL" id="MDP9833385.1"/>
    </source>
</evidence>
<dbReference type="InterPro" id="IPR038765">
    <property type="entry name" value="Papain-like_cys_pep_sf"/>
</dbReference>
<keyword evidence="2" id="KW-0732">Signal</keyword>
<evidence type="ECO:0000313" key="4">
    <source>
        <dbReference type="Proteomes" id="UP001230145"/>
    </source>
</evidence>
<accession>A0ABT9PMM1</accession>
<comment type="caution">
    <text evidence="3">The sequence shown here is derived from an EMBL/GenBank/DDBJ whole genome shotgun (WGS) entry which is preliminary data.</text>
</comment>
<protein>
    <recommendedName>
        <fullName evidence="5">Permuted papain-like amidase enzyme, YaeF/YiiX, C92 family</fullName>
    </recommendedName>
</protein>
<dbReference type="Proteomes" id="UP001230145">
    <property type="component" value="Unassembled WGS sequence"/>
</dbReference>
<sequence length="249" mass="26566">MKISRMIGTVAISLVLALPLPGVAYAEPEGVSSAAADDSDVSALIVELVERNPGTSFVEMEQAVKDAALATGASATEVAREALSEAGDPPGFVQIQPRSGSKPKANQRIGTARNRGDVFYTPSSTAGVNHGHSGIYSYTTKIVEADTSTGVVERWYTSVKVASGAHKQYVSTSQANRDKAADRARTYRGRSYNYNFAFNKTANGSMNCSQVVWAAYKTATGIDLDSDGGHGVYPSDIRDSKYTVSYQRF</sequence>
<evidence type="ECO:0008006" key="5">
    <source>
        <dbReference type="Google" id="ProtNLM"/>
    </source>
</evidence>
<dbReference type="SUPFAM" id="SSF54001">
    <property type="entry name" value="Cysteine proteinases"/>
    <property type="match status" value="1"/>
</dbReference>
<name>A0ABT9PMM1_9ACTO</name>
<organism evidence="3 4">
    <name type="scientific">Trueperella abortisuis</name>
    <dbReference type="NCBI Taxonomy" id="445930"/>
    <lineage>
        <taxon>Bacteria</taxon>
        <taxon>Bacillati</taxon>
        <taxon>Actinomycetota</taxon>
        <taxon>Actinomycetes</taxon>
        <taxon>Actinomycetales</taxon>
        <taxon>Actinomycetaceae</taxon>
        <taxon>Trueperella</taxon>
    </lineage>
</organism>
<reference evidence="3 4" key="1">
    <citation type="submission" date="2023-07" db="EMBL/GenBank/DDBJ databases">
        <title>Sequencing the genomes of 1000 actinobacteria strains.</title>
        <authorList>
            <person name="Klenk H.-P."/>
        </authorList>
    </citation>
    <scope>NUCLEOTIDE SEQUENCE [LARGE SCALE GENOMIC DNA]</scope>
    <source>
        <strain evidence="3 4">DSM 19515</strain>
    </source>
</reference>
<keyword evidence="4" id="KW-1185">Reference proteome</keyword>
<dbReference type="EMBL" id="JAUSQL010000001">
    <property type="protein sequence ID" value="MDP9833385.1"/>
    <property type="molecule type" value="Genomic_DNA"/>
</dbReference>
<evidence type="ECO:0000256" key="2">
    <source>
        <dbReference type="SAM" id="SignalP"/>
    </source>
</evidence>
<proteinExistence type="predicted"/>
<feature type="region of interest" description="Disordered" evidence="1">
    <location>
        <begin position="87"/>
        <end position="109"/>
    </location>
</feature>
<feature type="signal peptide" evidence="2">
    <location>
        <begin position="1"/>
        <end position="26"/>
    </location>
</feature>
<gene>
    <name evidence="3" type="ORF">J2S45_002064</name>
</gene>
<evidence type="ECO:0000256" key="1">
    <source>
        <dbReference type="SAM" id="MobiDB-lite"/>
    </source>
</evidence>
<dbReference type="RefSeq" id="WP_307635355.1">
    <property type="nucleotide sequence ID" value="NZ_JAUSQL010000001.1"/>
</dbReference>